<dbReference type="Pfam" id="PF04892">
    <property type="entry name" value="VanZ"/>
    <property type="match status" value="1"/>
</dbReference>
<evidence type="ECO:0000313" key="3">
    <source>
        <dbReference type="EMBL" id="TDN94054.1"/>
    </source>
</evidence>
<feature type="transmembrane region" description="Helical" evidence="1">
    <location>
        <begin position="66"/>
        <end position="90"/>
    </location>
</feature>
<gene>
    <name evidence="3" type="ORF">EV677_0595</name>
</gene>
<evidence type="ECO:0000256" key="1">
    <source>
        <dbReference type="SAM" id="Phobius"/>
    </source>
</evidence>
<dbReference type="AlphaFoldDB" id="A0A4R6GIF3"/>
<dbReference type="EMBL" id="SNWF01000004">
    <property type="protein sequence ID" value="TDN94054.1"/>
    <property type="molecule type" value="Genomic_DNA"/>
</dbReference>
<keyword evidence="1" id="KW-0812">Transmembrane</keyword>
<accession>A0A4R6GIF3</accession>
<dbReference type="RefSeq" id="WP_112990718.1">
    <property type="nucleotide sequence ID" value="NZ_PTLZ01000001.1"/>
</dbReference>
<dbReference type="OrthoDB" id="9780818at2"/>
<keyword evidence="4" id="KW-1185">Reference proteome</keyword>
<dbReference type="PANTHER" id="PTHR28008">
    <property type="entry name" value="DOMAIN PROTEIN, PUTATIVE (AFU_ORTHOLOGUE AFUA_3G10980)-RELATED"/>
    <property type="match status" value="1"/>
</dbReference>
<feature type="transmembrane region" description="Helical" evidence="1">
    <location>
        <begin position="288"/>
        <end position="312"/>
    </location>
</feature>
<proteinExistence type="predicted"/>
<feature type="transmembrane region" description="Helical" evidence="1">
    <location>
        <begin position="354"/>
        <end position="376"/>
    </location>
</feature>
<keyword evidence="1" id="KW-1133">Transmembrane helix</keyword>
<dbReference type="PANTHER" id="PTHR28008:SF1">
    <property type="entry name" value="DOMAIN PROTEIN, PUTATIVE (AFU_ORTHOLOGUE AFUA_3G10980)-RELATED"/>
    <property type="match status" value="1"/>
</dbReference>
<reference evidence="3 4" key="1">
    <citation type="submission" date="2019-03" db="EMBL/GenBank/DDBJ databases">
        <title>Genomic Encyclopedia of Type Strains, Phase IV (KMG-IV): sequencing the most valuable type-strain genomes for metagenomic binning, comparative biology and taxonomic classification.</title>
        <authorList>
            <person name="Goeker M."/>
        </authorList>
    </citation>
    <scope>NUCLEOTIDE SEQUENCE [LARGE SCALE GENOMIC DNA]</scope>
    <source>
        <strain evidence="3 4">DSM 18555</strain>
    </source>
</reference>
<dbReference type="InterPro" id="IPR006976">
    <property type="entry name" value="VanZ-like"/>
</dbReference>
<feature type="transmembrane region" description="Helical" evidence="1">
    <location>
        <begin position="134"/>
        <end position="153"/>
    </location>
</feature>
<feature type="transmembrane region" description="Helical" evidence="1">
    <location>
        <begin position="28"/>
        <end position="46"/>
    </location>
</feature>
<evidence type="ECO:0000313" key="4">
    <source>
        <dbReference type="Proteomes" id="UP000294737"/>
    </source>
</evidence>
<feature type="transmembrane region" description="Helical" evidence="1">
    <location>
        <begin position="230"/>
        <end position="249"/>
    </location>
</feature>
<organism evidence="3 4">
    <name type="scientific">Herminiimonas fonticola</name>
    <dbReference type="NCBI Taxonomy" id="303380"/>
    <lineage>
        <taxon>Bacteria</taxon>
        <taxon>Pseudomonadati</taxon>
        <taxon>Pseudomonadota</taxon>
        <taxon>Betaproteobacteria</taxon>
        <taxon>Burkholderiales</taxon>
        <taxon>Oxalobacteraceae</taxon>
        <taxon>Herminiimonas</taxon>
    </lineage>
</organism>
<keyword evidence="1" id="KW-0472">Membrane</keyword>
<protein>
    <submittedName>
        <fullName evidence="3">VanZ family protein</fullName>
    </submittedName>
</protein>
<sequence>MVSDTATEKINPLPPLAPTPQASAFSRGALLAYLLLIVYASLYPFTGWQSMGLPLQTYLLAGLPRYWTGFDVTTNILGYIPLGILTVFSLHPKIRRSAAVILALLLGIVLSGAMEATQTLLPNRVASNLDFVTNSLGALIGALIGSASSHLVLERSRLRYYRQRWFSAQASRGLIIFALWPLAQIYPQSYLFGNGQMLPILSDWLSLLLETPVDLGSLLRNGAQLSVEQYWLAETIITALSLSGALLALLSMLRDKAPRTLLLLALLIAALAVKTLATALFFTPDNAFTWITPGAQGGVLLGMGLLTGFAFLPPSAQRRSAVALLIAALIAINLAPTNPYFIATLETWVQGKFLNFNGAAQFLSLLWPLAALWFLLHASHRVKAK</sequence>
<comment type="caution">
    <text evidence="3">The sequence shown here is derived from an EMBL/GenBank/DDBJ whole genome shotgun (WGS) entry which is preliminary data.</text>
</comment>
<feature type="transmembrane region" description="Helical" evidence="1">
    <location>
        <begin position="321"/>
        <end position="342"/>
    </location>
</feature>
<feature type="domain" description="VanZ-like" evidence="2">
    <location>
        <begin position="31"/>
        <end position="144"/>
    </location>
</feature>
<feature type="transmembrane region" description="Helical" evidence="1">
    <location>
        <begin position="261"/>
        <end position="282"/>
    </location>
</feature>
<evidence type="ECO:0000259" key="2">
    <source>
        <dbReference type="Pfam" id="PF04892"/>
    </source>
</evidence>
<dbReference type="Proteomes" id="UP000294737">
    <property type="component" value="Unassembled WGS sequence"/>
</dbReference>
<name>A0A4R6GIF3_9BURK</name>
<feature type="transmembrane region" description="Helical" evidence="1">
    <location>
        <begin position="97"/>
        <end position="114"/>
    </location>
</feature>